<dbReference type="EMBL" id="JYJG01000416">
    <property type="protein sequence ID" value="KJK37912.1"/>
    <property type="molecule type" value="Genomic_DNA"/>
</dbReference>
<keyword evidence="3" id="KW-0418">Kinase</keyword>
<accession>A0A0F0GI27</accession>
<dbReference type="InterPro" id="IPR051200">
    <property type="entry name" value="Host-pathogen_enzymatic-act"/>
</dbReference>
<dbReference type="InterPro" id="IPR011045">
    <property type="entry name" value="N2O_reductase_N"/>
</dbReference>
<keyword evidence="1" id="KW-0732">Signal</keyword>
<reference evidence="3 4" key="1">
    <citation type="submission" date="2015-02" db="EMBL/GenBank/DDBJ databases">
        <authorList>
            <person name="Ju K.-S."/>
            <person name="Doroghazi J.R."/>
            <person name="Metcalf W."/>
        </authorList>
    </citation>
    <scope>NUCLEOTIDE SEQUENCE [LARGE SCALE GENOMIC DNA]</scope>
    <source>
        <strain evidence="3 4">NRRL B-16140</strain>
    </source>
</reference>
<dbReference type="PANTHER" id="PTHR47197:SF3">
    <property type="entry name" value="DIHYDRO-HEME D1 DEHYDROGENASE"/>
    <property type="match status" value="1"/>
</dbReference>
<comment type="caution">
    <text evidence="3">The sequence shown here is derived from an EMBL/GenBank/DDBJ whole genome shotgun (WGS) entry which is preliminary data.</text>
</comment>
<dbReference type="AlphaFoldDB" id="A0A0F0GI27"/>
<evidence type="ECO:0000259" key="2">
    <source>
        <dbReference type="Pfam" id="PF13360"/>
    </source>
</evidence>
<feature type="chain" id="PRO_5002441056" evidence="1">
    <location>
        <begin position="35"/>
        <end position="427"/>
    </location>
</feature>
<dbReference type="InterPro" id="IPR002372">
    <property type="entry name" value="PQQ_rpt_dom"/>
</dbReference>
<name>A0A0F0GI27_LENAE</name>
<dbReference type="PATRIC" id="fig|68170.10.peg.1227"/>
<keyword evidence="4" id="KW-1185">Reference proteome</keyword>
<keyword evidence="3" id="KW-0723">Serine/threonine-protein kinase</keyword>
<sequence length="427" mass="45808">MSDPARNAPGGSALNRLAKAAAAATVLASCVASATISGTASANASAELREVMFVGNNWDGTADVVKSTGDFAKIGRVNVIPDKSQRLTEIYLNPIKLAFFLGIRNGPGEGHDQFVDDMYTTPDGSAVVVSRPSFADVVSLDLATGKIKWRFPVSGFRSDHMAVSPDGSRVAVSASTSNTVHVLDINTGRQLGSFKTGDKPHENVFTNGGQYLWNMSIGEVNNDFDAPDQDWLKGDRHITVVDTSNYQIVKTIDMRSRLNAFGRSDLSNSVRPAVFSPDFSKLYFQVSYFNGFVEYDVATDAVTQVKTLPKNSNTSDDRKTFVNDSRHHGLSMNPDGTKLCVAGTMDDYATVVDRASLQQGPLVAASKPYWATVSGDGRQCVISESGSDQITAIDFATGQKTVSVPVGDHPQRVRIGHVAAGWTGPTR</sequence>
<dbReference type="Pfam" id="PF13360">
    <property type="entry name" value="PQQ_2"/>
    <property type="match status" value="1"/>
</dbReference>
<evidence type="ECO:0000313" key="4">
    <source>
        <dbReference type="Proteomes" id="UP000033393"/>
    </source>
</evidence>
<dbReference type="PROSITE" id="PS51257">
    <property type="entry name" value="PROKAR_LIPOPROTEIN"/>
    <property type="match status" value="1"/>
</dbReference>
<dbReference type="SUPFAM" id="SSF50974">
    <property type="entry name" value="Nitrous oxide reductase, N-terminal domain"/>
    <property type="match status" value="1"/>
</dbReference>
<evidence type="ECO:0000313" key="3">
    <source>
        <dbReference type="EMBL" id="KJK37912.1"/>
    </source>
</evidence>
<dbReference type="eggNOG" id="COG3391">
    <property type="taxonomic scope" value="Bacteria"/>
</dbReference>
<dbReference type="OrthoDB" id="62864at2"/>
<dbReference type="Gene3D" id="2.130.10.10">
    <property type="entry name" value="YVTN repeat-like/Quinoprotein amine dehydrogenase"/>
    <property type="match status" value="2"/>
</dbReference>
<protein>
    <submittedName>
        <fullName evidence="3">Serine/threonine protein kinase</fullName>
    </submittedName>
</protein>
<gene>
    <name evidence="3" type="ORF">UK23_41485</name>
</gene>
<feature type="signal peptide" evidence="1">
    <location>
        <begin position="1"/>
        <end position="34"/>
    </location>
</feature>
<dbReference type="Proteomes" id="UP000033393">
    <property type="component" value="Unassembled WGS sequence"/>
</dbReference>
<feature type="domain" description="Pyrrolo-quinoline quinone repeat" evidence="2">
    <location>
        <begin position="132"/>
        <end position="193"/>
    </location>
</feature>
<dbReference type="PANTHER" id="PTHR47197">
    <property type="entry name" value="PROTEIN NIRF"/>
    <property type="match status" value="1"/>
</dbReference>
<evidence type="ECO:0000256" key="1">
    <source>
        <dbReference type="SAM" id="SignalP"/>
    </source>
</evidence>
<proteinExistence type="predicted"/>
<dbReference type="InterPro" id="IPR015943">
    <property type="entry name" value="WD40/YVTN_repeat-like_dom_sf"/>
</dbReference>
<keyword evidence="3" id="KW-0808">Transferase</keyword>
<organism evidence="3 4">
    <name type="scientific">Lentzea aerocolonigenes</name>
    <name type="common">Lechevalieria aerocolonigenes</name>
    <name type="synonym">Saccharothrix aerocolonigenes</name>
    <dbReference type="NCBI Taxonomy" id="68170"/>
    <lineage>
        <taxon>Bacteria</taxon>
        <taxon>Bacillati</taxon>
        <taxon>Actinomycetota</taxon>
        <taxon>Actinomycetes</taxon>
        <taxon>Pseudonocardiales</taxon>
        <taxon>Pseudonocardiaceae</taxon>
        <taxon>Lentzea</taxon>
    </lineage>
</organism>
<dbReference type="STRING" id="68170.GCA_000974445_05974"/>
<dbReference type="GO" id="GO:0004674">
    <property type="term" value="F:protein serine/threonine kinase activity"/>
    <property type="evidence" value="ECO:0007669"/>
    <property type="project" value="UniProtKB-KW"/>
</dbReference>